<evidence type="ECO:0000313" key="1">
    <source>
        <dbReference type="EMBL" id="ACL17432.1"/>
    </source>
</evidence>
<name>B8GDT1_METPE</name>
<proteinExistence type="predicted"/>
<sequence length="212" mass="24104">MARRAEKGKTKDQEPQKLFYIFYNEERWTNWLTSLNEADFEGDSESEQMPEGLAMLYIFSEDITLSVLKIIKLWQNERFSKEDALDKLTAVEAIVMSPLPEGKLEEFVGPIQLTMLVLFASCRRFMEGAFETDLKVLVKKGKSLPEDQLEDALDCASNIGASVINGATCCSKFVKDDLENPTLFDEWLIEIETMGEAFKSLKKFDEEPGESS</sequence>
<dbReference type="EMBL" id="CP001338">
    <property type="protein sequence ID" value="ACL17432.1"/>
    <property type="molecule type" value="Genomic_DNA"/>
</dbReference>
<dbReference type="STRING" id="521011.Mpal_2134"/>
<protein>
    <recommendedName>
        <fullName evidence="3">DUF2150 family protein</fullName>
    </recommendedName>
</protein>
<dbReference type="HOGENOM" id="CLU_114819_0_0_2"/>
<dbReference type="InterPro" id="IPR014518">
    <property type="entry name" value="UCP022079"/>
</dbReference>
<dbReference type="eggNOG" id="arCOG04411">
    <property type="taxonomic scope" value="Archaea"/>
</dbReference>
<evidence type="ECO:0008006" key="3">
    <source>
        <dbReference type="Google" id="ProtNLM"/>
    </source>
</evidence>
<organism evidence="1 2">
    <name type="scientific">Methanosphaerula palustris (strain ATCC BAA-1556 / DSM 19958 / E1-9c)</name>
    <dbReference type="NCBI Taxonomy" id="521011"/>
    <lineage>
        <taxon>Archaea</taxon>
        <taxon>Methanobacteriati</taxon>
        <taxon>Methanobacteriota</taxon>
        <taxon>Stenosarchaea group</taxon>
        <taxon>Methanomicrobia</taxon>
        <taxon>Methanomicrobiales</taxon>
        <taxon>Methanoregulaceae</taxon>
        <taxon>Methanosphaerula</taxon>
    </lineage>
</organism>
<gene>
    <name evidence="1" type="ordered locus">Mpal_2134</name>
</gene>
<dbReference type="Pfam" id="PF09920">
    <property type="entry name" value="DUF2150"/>
    <property type="match status" value="1"/>
</dbReference>
<dbReference type="KEGG" id="mpl:Mpal_2134"/>
<dbReference type="AlphaFoldDB" id="B8GDT1"/>
<keyword evidence="2" id="KW-1185">Reference proteome</keyword>
<dbReference type="RefSeq" id="WP_012618751.1">
    <property type="nucleotide sequence ID" value="NC_011832.1"/>
</dbReference>
<dbReference type="GeneID" id="7271614"/>
<reference evidence="1 2" key="1">
    <citation type="journal article" date="2015" name="Genome Announc.">
        <title>Complete Genome Sequence of Methanosphaerula palustris E1-9CT, a Hydrogenotrophic Methanogen Isolated from a Minerotrophic Fen Peatland.</title>
        <authorList>
            <person name="Cadillo-Quiroz H."/>
            <person name="Browne P."/>
            <person name="Kyrpides N."/>
            <person name="Woyke T."/>
            <person name="Goodwin L."/>
            <person name="Detter C."/>
            <person name="Yavitt J.B."/>
            <person name="Zinder S.H."/>
        </authorList>
    </citation>
    <scope>NUCLEOTIDE SEQUENCE [LARGE SCALE GENOMIC DNA]</scope>
    <source>
        <strain evidence="2">ATCC BAA-1556 / DSM 19958 / E1-9c</strain>
    </source>
</reference>
<dbReference type="OrthoDB" id="145435at2157"/>
<accession>B8GDT1</accession>
<dbReference type="Proteomes" id="UP000002457">
    <property type="component" value="Chromosome"/>
</dbReference>
<evidence type="ECO:0000313" key="2">
    <source>
        <dbReference type="Proteomes" id="UP000002457"/>
    </source>
</evidence>